<feature type="transmembrane region" description="Helical" evidence="1">
    <location>
        <begin position="20"/>
        <end position="42"/>
    </location>
</feature>
<reference evidence="2" key="1">
    <citation type="submission" date="2021-02" db="EMBL/GenBank/DDBJ databases">
        <authorList>
            <person name="Nowell W R."/>
        </authorList>
    </citation>
    <scope>NUCLEOTIDE SEQUENCE</scope>
</reference>
<evidence type="ECO:0000313" key="2">
    <source>
        <dbReference type="EMBL" id="CAF0732063.1"/>
    </source>
</evidence>
<sequence>MNCSTTQNIHNQHFLTGNLGASIFIIIYIGLYGTGIIIYFACQFTTDTRDNREDEVSPEFFLIFHQINERQDIYNKLKNKEWVKKLYMIYYSDEPFKSLISEQKAKHCSEKYQMKIQNLQLKHTYYVTKSPTPPTLTTITCIN</sequence>
<gene>
    <name evidence="2" type="ORF">IZO911_LOCUS2933</name>
    <name evidence="3" type="ORF">KXQ929_LOCUS5372</name>
</gene>
<protein>
    <submittedName>
        <fullName evidence="2">Uncharacterized protein</fullName>
    </submittedName>
</protein>
<keyword evidence="1" id="KW-0472">Membrane</keyword>
<dbReference type="EMBL" id="CAJNOE010000015">
    <property type="protein sequence ID" value="CAF0732063.1"/>
    <property type="molecule type" value="Genomic_DNA"/>
</dbReference>
<accession>A0A813N3X0</accession>
<dbReference type="AlphaFoldDB" id="A0A813N3X0"/>
<dbReference type="Proteomes" id="UP000663868">
    <property type="component" value="Unassembled WGS sequence"/>
</dbReference>
<evidence type="ECO:0000313" key="3">
    <source>
        <dbReference type="EMBL" id="CAF3605701.1"/>
    </source>
</evidence>
<dbReference type="EMBL" id="CAJOBB010000196">
    <property type="protein sequence ID" value="CAF3605701.1"/>
    <property type="molecule type" value="Genomic_DNA"/>
</dbReference>
<proteinExistence type="predicted"/>
<comment type="caution">
    <text evidence="2">The sequence shown here is derived from an EMBL/GenBank/DDBJ whole genome shotgun (WGS) entry which is preliminary data.</text>
</comment>
<evidence type="ECO:0000256" key="1">
    <source>
        <dbReference type="SAM" id="Phobius"/>
    </source>
</evidence>
<evidence type="ECO:0000313" key="4">
    <source>
        <dbReference type="Proteomes" id="UP000663860"/>
    </source>
</evidence>
<keyword evidence="1" id="KW-0812">Transmembrane</keyword>
<dbReference type="Proteomes" id="UP000663860">
    <property type="component" value="Unassembled WGS sequence"/>
</dbReference>
<organism evidence="2 4">
    <name type="scientific">Adineta steineri</name>
    <dbReference type="NCBI Taxonomy" id="433720"/>
    <lineage>
        <taxon>Eukaryota</taxon>
        <taxon>Metazoa</taxon>
        <taxon>Spiralia</taxon>
        <taxon>Gnathifera</taxon>
        <taxon>Rotifera</taxon>
        <taxon>Eurotatoria</taxon>
        <taxon>Bdelloidea</taxon>
        <taxon>Adinetida</taxon>
        <taxon>Adinetidae</taxon>
        <taxon>Adineta</taxon>
    </lineage>
</organism>
<keyword evidence="1" id="KW-1133">Transmembrane helix</keyword>
<name>A0A813N3X0_9BILA</name>